<feature type="domain" description="Endonuclease GajA/Old nuclease/RecF-like AAA" evidence="2">
    <location>
        <begin position="318"/>
        <end position="387"/>
    </location>
</feature>
<dbReference type="PIRSF" id="PIRSF034888">
    <property type="entry name" value="P-loop_UCP034888"/>
    <property type="match status" value="1"/>
</dbReference>
<dbReference type="AlphaFoldDB" id="B8HK88"/>
<dbReference type="Pfam" id="PF13175">
    <property type="entry name" value="AAA_15"/>
    <property type="match status" value="2"/>
</dbReference>
<evidence type="ECO:0000259" key="2">
    <source>
        <dbReference type="Pfam" id="PF13175"/>
    </source>
</evidence>
<dbReference type="SUPFAM" id="SSF52540">
    <property type="entry name" value="P-loop containing nucleoside triphosphate hydrolases"/>
    <property type="match status" value="1"/>
</dbReference>
<feature type="domain" description="DUF3696" evidence="1">
    <location>
        <begin position="404"/>
        <end position="450"/>
    </location>
</feature>
<dbReference type="Gene3D" id="3.40.50.300">
    <property type="entry name" value="P-loop containing nucleotide triphosphate hydrolases"/>
    <property type="match status" value="1"/>
</dbReference>
<proteinExistence type="predicted"/>
<dbReference type="InterPro" id="IPR022532">
    <property type="entry name" value="DUF3696"/>
</dbReference>
<feature type="domain" description="Endonuclease GajA/Old nuclease/RecF-like AAA" evidence="2">
    <location>
        <begin position="3"/>
        <end position="134"/>
    </location>
</feature>
<dbReference type="EMBL" id="CP001344">
    <property type="protein sequence ID" value="ACL45079.1"/>
    <property type="molecule type" value="Genomic_DNA"/>
</dbReference>
<dbReference type="eggNOG" id="COG4938">
    <property type="taxonomic scope" value="Bacteria"/>
</dbReference>
<dbReference type="InterPro" id="IPR041685">
    <property type="entry name" value="AAA_GajA/Old/RecF-like"/>
</dbReference>
<dbReference type="PANTHER" id="PTHR43581:SF2">
    <property type="entry name" value="EXCINUCLEASE ATPASE SUBUNIT"/>
    <property type="match status" value="1"/>
</dbReference>
<dbReference type="HOGENOM" id="CLU_032548_1_1_3"/>
<dbReference type="InterPro" id="IPR014592">
    <property type="entry name" value="P-loop_UCP034888"/>
</dbReference>
<accession>B8HK88</accession>
<dbReference type="InterPro" id="IPR051396">
    <property type="entry name" value="Bact_Antivir_Def_Nuclease"/>
</dbReference>
<evidence type="ECO:0000259" key="1">
    <source>
        <dbReference type="Pfam" id="PF12476"/>
    </source>
</evidence>
<dbReference type="STRING" id="395961.Cyan7425_2733"/>
<dbReference type="OrthoDB" id="308933at2"/>
<name>B8HK88_CYAP4</name>
<gene>
    <name evidence="3" type="ordered locus">Cyan7425_2733</name>
</gene>
<dbReference type="Pfam" id="PF12476">
    <property type="entry name" value="DUF3696"/>
    <property type="match status" value="1"/>
</dbReference>
<protein>
    <recommendedName>
        <fullName evidence="4">DUF3696 domain-containing protein</fullName>
    </recommendedName>
</protein>
<organism evidence="3">
    <name type="scientific">Cyanothece sp. (strain PCC 7425 / ATCC 29141)</name>
    <dbReference type="NCBI Taxonomy" id="395961"/>
    <lineage>
        <taxon>Bacteria</taxon>
        <taxon>Bacillati</taxon>
        <taxon>Cyanobacteriota</taxon>
        <taxon>Cyanophyceae</taxon>
        <taxon>Gomontiellales</taxon>
        <taxon>Cyanothecaceae</taxon>
        <taxon>Cyanothece</taxon>
    </lineage>
</organism>
<dbReference type="PANTHER" id="PTHR43581">
    <property type="entry name" value="ATP/GTP PHOSPHATASE"/>
    <property type="match status" value="1"/>
</dbReference>
<evidence type="ECO:0000313" key="3">
    <source>
        <dbReference type="EMBL" id="ACL45079.1"/>
    </source>
</evidence>
<evidence type="ECO:0008006" key="4">
    <source>
        <dbReference type="Google" id="ProtNLM"/>
    </source>
</evidence>
<dbReference type="InterPro" id="IPR027417">
    <property type="entry name" value="P-loop_NTPase"/>
</dbReference>
<sequence length="465" mass="53994">MFTQLRFQNFKSWKDTREIRMAPLTGFFGTNSSGKTAILQFLLMLKQTVESSDRKIIISSNGAYINLGTTHDFIHQHKLPEMISYWLDWKPIELPLVPAISNSTNNVLTFGDPFLVRYKSLLRFYSQIYFDMKKIKVQEFTYAYQNDEEWNEIGVCLQDLDKNNESKFDYRIHASGKVISNLLNDRLYEEFKYNLSPAKCYDFSVLTSQLFGGSKFYSNFVSSYEVLFNNLYYLGPLREYPKRIYTWSGEQPQDMGKRGENAVAALLYMREENLQVQEKVAFWLRELKLVHEYKLEPIRPGRQEYEMLVRCTAGSSWVSIKEVGFGISQILPVLVLCYYAPRGSTIIFEQPEIHLHPSVQAGLADVFIDAIKTRDVQIIVESHSEHLLRRLQLGIAEQKQGMTDEDTALYFCRMGKDGASILETLQLDTYGNINNWPDDFFGDILGDLVKMTEAEMQRQMQESQN</sequence>
<reference evidence="3" key="1">
    <citation type="submission" date="2009-01" db="EMBL/GenBank/DDBJ databases">
        <title>Complete sequence of chromosome Cyanothece sp. PCC 7425.</title>
        <authorList>
            <consortium name="US DOE Joint Genome Institute"/>
            <person name="Lucas S."/>
            <person name="Copeland A."/>
            <person name="Lapidus A."/>
            <person name="Glavina del Rio T."/>
            <person name="Dalin E."/>
            <person name="Tice H."/>
            <person name="Bruce D."/>
            <person name="Goodwin L."/>
            <person name="Pitluck S."/>
            <person name="Sims D."/>
            <person name="Meineke L."/>
            <person name="Brettin T."/>
            <person name="Detter J.C."/>
            <person name="Han C."/>
            <person name="Larimer F."/>
            <person name="Land M."/>
            <person name="Hauser L."/>
            <person name="Kyrpides N."/>
            <person name="Ovchinnikova G."/>
            <person name="Liberton M."/>
            <person name="Stoeckel J."/>
            <person name="Banerjee A."/>
            <person name="Singh A."/>
            <person name="Page L."/>
            <person name="Sato H."/>
            <person name="Zhao L."/>
            <person name="Sherman L."/>
            <person name="Pakrasi H."/>
            <person name="Richardson P."/>
        </authorList>
    </citation>
    <scope>NUCLEOTIDE SEQUENCE</scope>
    <source>
        <strain evidence="3">PCC 7425</strain>
    </source>
</reference>
<dbReference type="KEGG" id="cyn:Cyan7425_2733"/>